<dbReference type="STRING" id="1552123.EP57_07645"/>
<reference evidence="13 14" key="2">
    <citation type="submission" date="2020-03" db="EMBL/GenBank/DDBJ databases">
        <title>Soil Listeria distribution.</title>
        <authorList>
            <person name="Liao J."/>
            <person name="Wiedmann M."/>
        </authorList>
    </citation>
    <scope>NUCLEOTIDE SEQUENCE [LARGE SCALE GENOMIC DNA]</scope>
    <source>
        <strain evidence="11 19">FSL L7-0039</strain>
        <strain evidence="10 16">FSL L7-0051</strain>
        <strain evidence="9 20">FSL L7-0054</strain>
        <strain evidence="8 18">FSL L7-0153</strain>
        <strain evidence="7 13">FSL L7-0245</strain>
        <strain evidence="6 15">FSL L7-0978</strain>
        <strain evidence="5 21">FSL L7-1427</strain>
        <strain evidence="3 17">FSL L7-1816</strain>
        <strain evidence="4 14">FSL L7-1833</strain>
    </source>
</reference>
<evidence type="ECO:0000313" key="21">
    <source>
        <dbReference type="Proteomes" id="UP000586951"/>
    </source>
</evidence>
<evidence type="ECO:0000313" key="20">
    <source>
        <dbReference type="Proteomes" id="UP000585696"/>
    </source>
</evidence>
<evidence type="ECO:0000313" key="16">
    <source>
        <dbReference type="Proteomes" id="UP000543005"/>
    </source>
</evidence>
<dbReference type="Proteomes" id="UP000565628">
    <property type="component" value="Unassembled WGS sequence"/>
</dbReference>
<dbReference type="EMBL" id="JAAROL010000001">
    <property type="protein sequence ID" value="MBC1331126.1"/>
    <property type="molecule type" value="Genomic_DNA"/>
</dbReference>
<dbReference type="Proteomes" id="UP000586951">
    <property type="component" value="Unassembled WGS sequence"/>
</dbReference>
<name>A0A099W9M3_9LIST</name>
<dbReference type="OrthoDB" id="9798430at2"/>
<dbReference type="SUPFAM" id="SSF54593">
    <property type="entry name" value="Glyoxalase/Bleomycin resistance protein/Dihydroxybiphenyl dioxygenase"/>
    <property type="match status" value="1"/>
</dbReference>
<evidence type="ECO:0000313" key="14">
    <source>
        <dbReference type="Proteomes" id="UP000532866"/>
    </source>
</evidence>
<dbReference type="Proteomes" id="UP000543005">
    <property type="component" value="Unassembled WGS sequence"/>
</dbReference>
<dbReference type="Gene3D" id="3.10.180.10">
    <property type="entry name" value="2,3-Dihydroxybiphenyl 1,2-Dioxygenase, domain 1"/>
    <property type="match status" value="1"/>
</dbReference>
<dbReference type="RefSeq" id="WP_036085564.1">
    <property type="nucleotide sequence ID" value="NZ_CBCSHQ010000005.1"/>
</dbReference>
<dbReference type="Proteomes" id="UP000029844">
    <property type="component" value="Unassembled WGS sequence"/>
</dbReference>
<dbReference type="PROSITE" id="PS51819">
    <property type="entry name" value="VOC"/>
    <property type="match status" value="1"/>
</dbReference>
<dbReference type="GO" id="GO:0051213">
    <property type="term" value="F:dioxygenase activity"/>
    <property type="evidence" value="ECO:0007669"/>
    <property type="project" value="UniProtKB-KW"/>
</dbReference>
<dbReference type="Proteomes" id="UP000550367">
    <property type="component" value="Unassembled WGS sequence"/>
</dbReference>
<evidence type="ECO:0000313" key="15">
    <source>
        <dbReference type="Proteomes" id="UP000539064"/>
    </source>
</evidence>
<evidence type="ECO:0000313" key="10">
    <source>
        <dbReference type="EMBL" id="MBC2295023.1"/>
    </source>
</evidence>
<evidence type="ECO:0000313" key="2">
    <source>
        <dbReference type="EMBL" id="KGL41707.1"/>
    </source>
</evidence>
<evidence type="ECO:0000313" key="9">
    <source>
        <dbReference type="EMBL" id="MBC2284748.1"/>
    </source>
</evidence>
<dbReference type="eggNOG" id="COG3607">
    <property type="taxonomic scope" value="Bacteria"/>
</dbReference>
<dbReference type="AlphaFoldDB" id="A0A099W9M3"/>
<dbReference type="EMBL" id="JAARZT010000065">
    <property type="protein sequence ID" value="MBC2295023.1"/>
    <property type="molecule type" value="Genomic_DNA"/>
</dbReference>
<accession>A0A099W9M3</accession>
<dbReference type="InterPro" id="IPR029068">
    <property type="entry name" value="Glyas_Bleomycin-R_OHBP_Dase"/>
</dbReference>
<dbReference type="EMBL" id="JAARYY010000003">
    <property type="protein sequence ID" value="MBC2243868.1"/>
    <property type="molecule type" value="Genomic_DNA"/>
</dbReference>
<keyword evidence="2" id="KW-0223">Dioxygenase</keyword>
<evidence type="ECO:0000313" key="5">
    <source>
        <dbReference type="EMBL" id="MBC1564064.1"/>
    </source>
</evidence>
<dbReference type="PANTHER" id="PTHR36503:SF2">
    <property type="entry name" value="BLR2408 PROTEIN"/>
    <property type="match status" value="1"/>
</dbReference>
<evidence type="ECO:0000259" key="1">
    <source>
        <dbReference type="PROSITE" id="PS51819"/>
    </source>
</evidence>
<protein>
    <submittedName>
        <fullName evidence="2">Extradiol dioxygenase</fullName>
    </submittedName>
    <submittedName>
        <fullName evidence="3">VOC family protein</fullName>
    </submittedName>
</protein>
<proteinExistence type="predicted"/>
<dbReference type="Proteomes" id="UP000519573">
    <property type="component" value="Unassembled WGS sequence"/>
</dbReference>
<feature type="domain" description="VOC" evidence="1">
    <location>
        <begin position="6"/>
        <end position="130"/>
    </location>
</feature>
<evidence type="ECO:0000313" key="8">
    <source>
        <dbReference type="EMBL" id="MBC2243868.1"/>
    </source>
</evidence>
<dbReference type="Proteomes" id="UP000585696">
    <property type="component" value="Unassembled WGS sequence"/>
</dbReference>
<reference evidence="2 12" key="1">
    <citation type="submission" date="2014-05" db="EMBL/GenBank/DDBJ databases">
        <title>Novel Listeriaceae from food processing environments.</title>
        <authorList>
            <person name="den Bakker H.C."/>
        </authorList>
    </citation>
    <scope>NUCLEOTIDE SEQUENCE [LARGE SCALE GENOMIC DNA]</scope>
    <source>
        <strain evidence="2 12">FSL A5-0281</strain>
    </source>
</reference>
<dbReference type="EMBL" id="JAARZS010000024">
    <property type="protein sequence ID" value="MBC2284748.1"/>
    <property type="molecule type" value="Genomic_DNA"/>
</dbReference>
<keyword evidence="12" id="KW-1185">Reference proteome</keyword>
<evidence type="ECO:0000313" key="11">
    <source>
        <dbReference type="EMBL" id="MBC2311205.1"/>
    </source>
</evidence>
<dbReference type="InterPro" id="IPR037523">
    <property type="entry name" value="VOC_core"/>
</dbReference>
<keyword evidence="2" id="KW-0560">Oxidoreductase</keyword>
<evidence type="ECO:0000313" key="12">
    <source>
        <dbReference type="Proteomes" id="UP000029844"/>
    </source>
</evidence>
<gene>
    <name evidence="2" type="ORF">EP57_07645</name>
    <name evidence="4" type="ORF">HB759_04105</name>
    <name evidence="3" type="ORF">HB811_03780</name>
    <name evidence="5" type="ORF">HB907_01510</name>
    <name evidence="6" type="ORF">HCA52_07530</name>
    <name evidence="8" type="ORF">HCB25_07270</name>
    <name evidence="7" type="ORF">HCB26_06030</name>
    <name evidence="9" type="ORF">HCB69_10190</name>
    <name evidence="10" type="ORF">HCC36_17570</name>
    <name evidence="11" type="ORF">HCJ81_09910</name>
</gene>
<dbReference type="Proteomes" id="UP000543379">
    <property type="component" value="Unassembled WGS sequence"/>
</dbReference>
<organism evidence="2 12">
    <name type="scientific">Listeria booriae</name>
    <dbReference type="NCBI Taxonomy" id="1552123"/>
    <lineage>
        <taxon>Bacteria</taxon>
        <taxon>Bacillati</taxon>
        <taxon>Bacillota</taxon>
        <taxon>Bacilli</taxon>
        <taxon>Bacillales</taxon>
        <taxon>Listeriaceae</taxon>
        <taxon>Listeria</taxon>
    </lineage>
</organism>
<dbReference type="EMBL" id="JAARRU010000001">
    <property type="protein sequence ID" value="MBC1564064.1"/>
    <property type="molecule type" value="Genomic_DNA"/>
</dbReference>
<evidence type="ECO:0000313" key="4">
    <source>
        <dbReference type="EMBL" id="MBC1331126.1"/>
    </source>
</evidence>
<evidence type="ECO:0000313" key="18">
    <source>
        <dbReference type="Proteomes" id="UP000550367"/>
    </source>
</evidence>
<evidence type="ECO:0000313" key="3">
    <source>
        <dbReference type="EMBL" id="MBC1315885.1"/>
    </source>
</evidence>
<dbReference type="GeneID" id="58717250"/>
<sequence length="137" mass="15473">MARKPKMLFVNLAVKDLDKSVEFFTALGFEFNPQFTDENATCMILNDNTFVMLLVEGFFQNFTKKTIAEPATTTEAIMAISADTREEVDEIVEKALAAGGKVSNDKMDEGFMYSWSFQDVDNHLWEVIYMDQSAVNG</sequence>
<dbReference type="EMBL" id="JAARYH010000002">
    <property type="protein sequence ID" value="MBC2166125.1"/>
    <property type="molecule type" value="Genomic_DNA"/>
</dbReference>
<dbReference type="PANTHER" id="PTHR36503">
    <property type="entry name" value="BLR2520 PROTEIN"/>
    <property type="match status" value="1"/>
</dbReference>
<dbReference type="EMBL" id="JAASWV010000012">
    <property type="protein sequence ID" value="MBC2311205.1"/>
    <property type="molecule type" value="Genomic_DNA"/>
</dbReference>
<evidence type="ECO:0000313" key="7">
    <source>
        <dbReference type="EMBL" id="MBC2166125.1"/>
    </source>
</evidence>
<dbReference type="Proteomes" id="UP000539064">
    <property type="component" value="Unassembled WGS sequence"/>
</dbReference>
<dbReference type="InterPro" id="IPR053863">
    <property type="entry name" value="Glyoxy/Ble-like_N"/>
</dbReference>
<dbReference type="EMBL" id="JNFA01000019">
    <property type="protein sequence ID" value="KGL41707.1"/>
    <property type="molecule type" value="Genomic_DNA"/>
</dbReference>
<evidence type="ECO:0000313" key="6">
    <source>
        <dbReference type="EMBL" id="MBC1793267.1"/>
    </source>
</evidence>
<dbReference type="Proteomes" id="UP000532866">
    <property type="component" value="Unassembled WGS sequence"/>
</dbReference>
<comment type="caution">
    <text evidence="2">The sequence shown here is derived from an EMBL/GenBank/DDBJ whole genome shotgun (WGS) entry which is preliminary data.</text>
</comment>
<evidence type="ECO:0000313" key="17">
    <source>
        <dbReference type="Proteomes" id="UP000543379"/>
    </source>
</evidence>
<evidence type="ECO:0000313" key="13">
    <source>
        <dbReference type="Proteomes" id="UP000519573"/>
    </source>
</evidence>
<dbReference type="EMBL" id="JAAROV010000001">
    <property type="protein sequence ID" value="MBC1315885.1"/>
    <property type="molecule type" value="Genomic_DNA"/>
</dbReference>
<dbReference type="Pfam" id="PF22677">
    <property type="entry name" value="Ble-like_N"/>
    <property type="match status" value="1"/>
</dbReference>
<evidence type="ECO:0000313" key="19">
    <source>
        <dbReference type="Proteomes" id="UP000565628"/>
    </source>
</evidence>
<dbReference type="EMBL" id="JAARVG010000005">
    <property type="protein sequence ID" value="MBC1793267.1"/>
    <property type="molecule type" value="Genomic_DNA"/>
</dbReference>